<dbReference type="InterPro" id="IPR001950">
    <property type="entry name" value="SUI1"/>
</dbReference>
<feature type="domain" description="SUI1" evidence="1">
    <location>
        <begin position="27"/>
        <end position="92"/>
    </location>
</feature>
<dbReference type="SUPFAM" id="SSF55159">
    <property type="entry name" value="eIF1-like"/>
    <property type="match status" value="1"/>
</dbReference>
<name>A0A7K4BY86_9ARCH</name>
<evidence type="ECO:0000313" key="2">
    <source>
        <dbReference type="EMBL" id="NMA44216.1"/>
    </source>
</evidence>
<dbReference type="GO" id="GO:0001731">
    <property type="term" value="P:formation of translation preinitiation complex"/>
    <property type="evidence" value="ECO:0007669"/>
    <property type="project" value="TreeGrafter"/>
</dbReference>
<dbReference type="AlphaFoldDB" id="A0A7K4BY86"/>
<accession>A0A7K4BY86</accession>
<dbReference type="NCBIfam" id="NF002096">
    <property type="entry name" value="PRK00939.1"/>
    <property type="match status" value="1"/>
</dbReference>
<dbReference type="InterPro" id="IPR050318">
    <property type="entry name" value="DENR/SUI1_TIF"/>
</dbReference>
<dbReference type="PANTHER" id="PTHR12789">
    <property type="entry name" value="DENSITY-REGULATED PROTEIN HOMOLOG"/>
    <property type="match status" value="1"/>
</dbReference>
<dbReference type="PANTHER" id="PTHR12789:SF0">
    <property type="entry name" value="DENSITY-REGULATED PROTEIN"/>
    <property type="match status" value="1"/>
</dbReference>
<organism evidence="2 3">
    <name type="scientific">Candidatus Iainarchaeum sp</name>
    <dbReference type="NCBI Taxonomy" id="3101447"/>
    <lineage>
        <taxon>Archaea</taxon>
        <taxon>Candidatus Iainarchaeota</taxon>
        <taxon>Candidatus Iainarchaeia</taxon>
        <taxon>Candidatus Iainarchaeales</taxon>
        <taxon>Candidatus Iainarchaeaceae</taxon>
        <taxon>Candidatus Iainarchaeum</taxon>
    </lineage>
</organism>
<dbReference type="Proteomes" id="UP000526302">
    <property type="component" value="Unassembled WGS sequence"/>
</dbReference>
<gene>
    <name evidence="2" type="primary">yciH</name>
    <name evidence="2" type="ORF">GX950_00170</name>
</gene>
<sequence length="100" mass="11512">MQEIDKISGLPKDLFDITNITKEKQRIKIEVIKRKFSKIITLIHGIEKEEELKEIGKEMKQKFACGGTIANKTIELQGNHKARAKEFLIKKGYNENLIDA</sequence>
<evidence type="ECO:0000259" key="1">
    <source>
        <dbReference type="PROSITE" id="PS50296"/>
    </source>
</evidence>
<evidence type="ECO:0000313" key="3">
    <source>
        <dbReference type="Proteomes" id="UP000526302"/>
    </source>
</evidence>
<proteinExistence type="predicted"/>
<dbReference type="PROSITE" id="PS50296">
    <property type="entry name" value="SUI1"/>
    <property type="match status" value="1"/>
</dbReference>
<comment type="caution">
    <text evidence="2">The sequence shown here is derived from an EMBL/GenBank/DDBJ whole genome shotgun (WGS) entry which is preliminary data.</text>
</comment>
<dbReference type="GO" id="GO:0003743">
    <property type="term" value="F:translation initiation factor activity"/>
    <property type="evidence" value="ECO:0007669"/>
    <property type="project" value="InterPro"/>
</dbReference>
<dbReference type="Pfam" id="PF01253">
    <property type="entry name" value="SUI1"/>
    <property type="match status" value="1"/>
</dbReference>
<dbReference type="GO" id="GO:0002188">
    <property type="term" value="P:translation reinitiation"/>
    <property type="evidence" value="ECO:0007669"/>
    <property type="project" value="TreeGrafter"/>
</dbReference>
<protein>
    <submittedName>
        <fullName evidence="2">Stress response translation initiation inhibitor YciH</fullName>
    </submittedName>
</protein>
<dbReference type="EMBL" id="JAAZKV010000001">
    <property type="protein sequence ID" value="NMA44216.1"/>
    <property type="molecule type" value="Genomic_DNA"/>
</dbReference>
<dbReference type="GO" id="GO:0003729">
    <property type="term" value="F:mRNA binding"/>
    <property type="evidence" value="ECO:0007669"/>
    <property type="project" value="TreeGrafter"/>
</dbReference>
<reference evidence="2 3" key="1">
    <citation type="journal article" date="2020" name="Biotechnol. Biofuels">
        <title>New insights from the biogas microbiome by comprehensive genome-resolved metagenomics of nearly 1600 species originating from multiple anaerobic digesters.</title>
        <authorList>
            <person name="Campanaro S."/>
            <person name="Treu L."/>
            <person name="Rodriguez-R L.M."/>
            <person name="Kovalovszki A."/>
            <person name="Ziels R.M."/>
            <person name="Maus I."/>
            <person name="Zhu X."/>
            <person name="Kougias P.G."/>
            <person name="Basile A."/>
            <person name="Luo G."/>
            <person name="Schluter A."/>
            <person name="Konstantinidis K.T."/>
            <person name="Angelidaki I."/>
        </authorList>
    </citation>
    <scope>NUCLEOTIDE SEQUENCE [LARGE SCALE GENOMIC DNA]</scope>
    <source>
        <strain evidence="2">AS22ysBPME_79</strain>
    </source>
</reference>
<dbReference type="Gene3D" id="3.30.780.10">
    <property type="entry name" value="SUI1-like domain"/>
    <property type="match status" value="1"/>
</dbReference>
<dbReference type="InterPro" id="IPR036877">
    <property type="entry name" value="SUI1_dom_sf"/>
</dbReference>